<keyword evidence="3" id="KW-1185">Reference proteome</keyword>
<dbReference type="OrthoDB" id="483990at2"/>
<protein>
    <recommendedName>
        <fullName evidence="1">PLAT domain-containing protein</fullName>
    </recommendedName>
</protein>
<dbReference type="EMBL" id="MQWA01000001">
    <property type="protein sequence ID" value="PQJ29840.1"/>
    <property type="molecule type" value="Genomic_DNA"/>
</dbReference>
<dbReference type="Proteomes" id="UP000239907">
    <property type="component" value="Unassembled WGS sequence"/>
</dbReference>
<sequence length="941" mass="103154">MSKIDYKIRVRTGDISGGDTDGNVYITLYGHADQAAETELDMENHDDFESGNADTYCIKATDVGRVVKINVRCKGGSWWLEFVEVSKGNEPAVKFIHNNWLGKKKDEEDVFLFASTPKFTTANPVEFDFYNKDDERVLFITDDESQLKKQTLILELKNTSPREIEFQTPDTDPKPKNPEGAKLKWTDWKAGKDLYHFQLSFRPGVLSEKTKACLKDPAYRLATLAKGWDMQYDPDATDFTDWISLLWVGENRGKNFAEALKVDPGAEPPKTPGAAAGIPKQARLHLELLKLSAGAGGGARGTRIHLNYRHLVYKDKEPKEVIPEGTRNQFLNIVNHQGKQYIPLHVGFVGSNTVLNDGETANELNLRITNTSNSETIMFTKNSASRFSISFDLEKDHEKKEWALTKIGEAVGIQIQWGAGDNAGRTKLSESHVDRVGQIEPGPKIQIAGRLEKLLPENSSLMFVRRDGERTLRSSIAVVSATAAAGTDWIYLKEPTSAKPDDSIELLKHEVTRENPQWKPELSLQGERLSWHFTYTGDADYGLGPGESITLKLSELKSSSPTGYANLYLHYEDIPGYWDGHYTCLIEKTPLVYRQGKVGHGDVGIGTDMEPVNYNDKPTPKLHVDVTKDNDGPHVPKPAAVFEGGNVGIGTVAPETRLHIHGGPLQVSHSTDSAVVELKNDKHTNYLFTDGITGHAHLRTDSTQHHVALQTGGGSQGNVGIGTPLPKSKLAVTKGLTVGKTYAEAHPAPTNGLLVEGNVGIGTGATAPTHALHIAGKDAALRLSGTKGKWSYNAKLNFGDSEHVYLHEDKDDHLTIHSKEGLALTGGPVTLGTNLFALAGVQNLRVIVGSIKENGDLEWGDGLNKTNTRTANGRYKITFIEEFKGTPSVVVTQVGILDEKDDNCITVLPSKTNFTVSIADVSGDAKHHEDTSFNFIAIGPR</sequence>
<evidence type="ECO:0000313" key="3">
    <source>
        <dbReference type="Proteomes" id="UP000239907"/>
    </source>
</evidence>
<dbReference type="Pfam" id="PF01477">
    <property type="entry name" value="PLAT"/>
    <property type="match status" value="1"/>
</dbReference>
<reference evidence="2 3" key="1">
    <citation type="submission" date="2016-12" db="EMBL/GenBank/DDBJ databases">
        <title>Study of bacterial adaptation to deep sea.</title>
        <authorList>
            <person name="Song J."/>
            <person name="Yoshizawa S."/>
            <person name="Kogure K."/>
        </authorList>
    </citation>
    <scope>NUCLEOTIDE SEQUENCE [LARGE SCALE GENOMIC DNA]</scope>
    <source>
        <strain evidence="2 3">SAORIC-165</strain>
    </source>
</reference>
<dbReference type="PANTHER" id="PTHR45901:SF3">
    <property type="entry name" value="LIPOXYGENASE HOMOLOGY DOMAIN-CONTAINING PROTEIN 1"/>
    <property type="match status" value="1"/>
</dbReference>
<organism evidence="2 3">
    <name type="scientific">Rubritalea profundi</name>
    <dbReference type="NCBI Taxonomy" id="1658618"/>
    <lineage>
        <taxon>Bacteria</taxon>
        <taxon>Pseudomonadati</taxon>
        <taxon>Verrucomicrobiota</taxon>
        <taxon>Verrucomicrobiia</taxon>
        <taxon>Verrucomicrobiales</taxon>
        <taxon>Rubritaleaceae</taxon>
        <taxon>Rubritalea</taxon>
    </lineage>
</organism>
<dbReference type="PROSITE" id="PS50095">
    <property type="entry name" value="PLAT"/>
    <property type="match status" value="1"/>
</dbReference>
<evidence type="ECO:0000313" key="2">
    <source>
        <dbReference type="EMBL" id="PQJ29840.1"/>
    </source>
</evidence>
<accession>A0A2S7U5J2</accession>
<dbReference type="RefSeq" id="WP_105044356.1">
    <property type="nucleotide sequence ID" value="NZ_MQWA01000001.1"/>
</dbReference>
<dbReference type="InterPro" id="IPR052970">
    <property type="entry name" value="Inner_ear_hair_cell_LOXHD"/>
</dbReference>
<evidence type="ECO:0000259" key="1">
    <source>
        <dbReference type="PROSITE" id="PS50095"/>
    </source>
</evidence>
<dbReference type="AlphaFoldDB" id="A0A2S7U5J2"/>
<dbReference type="SUPFAM" id="SSF49723">
    <property type="entry name" value="Lipase/lipooxygenase domain (PLAT/LH2 domain)"/>
    <property type="match status" value="1"/>
</dbReference>
<name>A0A2S7U5J2_9BACT</name>
<gene>
    <name evidence="2" type="ORF">BSZ32_16030</name>
</gene>
<proteinExistence type="predicted"/>
<dbReference type="Gene3D" id="2.40.180.10">
    <property type="entry name" value="Catalase core domain"/>
    <property type="match status" value="1"/>
</dbReference>
<dbReference type="SMART" id="SM00308">
    <property type="entry name" value="LH2"/>
    <property type="match status" value="1"/>
</dbReference>
<dbReference type="InterPro" id="IPR001024">
    <property type="entry name" value="PLAT/LH2_dom"/>
</dbReference>
<dbReference type="PANTHER" id="PTHR45901">
    <property type="entry name" value="PROTEIN CBG12474"/>
    <property type="match status" value="1"/>
</dbReference>
<dbReference type="InterPro" id="IPR036392">
    <property type="entry name" value="PLAT/LH2_dom_sf"/>
</dbReference>
<comment type="caution">
    <text evidence="2">The sequence shown here is derived from an EMBL/GenBank/DDBJ whole genome shotgun (WGS) entry which is preliminary data.</text>
</comment>
<feature type="domain" description="PLAT" evidence="1">
    <location>
        <begin position="4"/>
        <end position="115"/>
    </location>
</feature>